<dbReference type="AlphaFoldDB" id="V6F6I0"/>
<dbReference type="NCBIfam" id="TIGR02122">
    <property type="entry name" value="TRAP_TAXI"/>
    <property type="match status" value="1"/>
</dbReference>
<dbReference type="HOGENOM" id="CLU_033215_1_0_5"/>
<accession>V6F6I0</accession>
<dbReference type="InterPro" id="IPR011852">
    <property type="entry name" value="TRAP_TAXI"/>
</dbReference>
<evidence type="ECO:0000313" key="2">
    <source>
        <dbReference type="Proteomes" id="UP000018922"/>
    </source>
</evidence>
<gene>
    <name evidence="1" type="primary">bcsP31</name>
    <name evidence="1" type="ordered locus">MGMSRv2__2691</name>
</gene>
<dbReference type="Gene3D" id="3.40.190.10">
    <property type="entry name" value="Periplasmic binding protein-like II"/>
    <property type="match status" value="2"/>
</dbReference>
<evidence type="ECO:0000313" key="1">
    <source>
        <dbReference type="EMBL" id="CDK99906.1"/>
    </source>
</evidence>
<proteinExistence type="predicted"/>
<dbReference type="Proteomes" id="UP000018922">
    <property type="component" value="Chromosome I"/>
</dbReference>
<reference evidence="1 2" key="1">
    <citation type="journal article" date="2014" name="Genome Announc.">
        <title>Complete genome sequence of Magnetospirillum gryphiswaldense MSR-1.</title>
        <authorList>
            <person name="Wang X."/>
            <person name="Wang Q."/>
            <person name="Zhang W."/>
            <person name="Wang Y."/>
            <person name="Li L."/>
            <person name="Wen T."/>
            <person name="Zhang T."/>
            <person name="Zhang Y."/>
            <person name="Xu J."/>
            <person name="Hu J."/>
            <person name="Li S."/>
            <person name="Liu L."/>
            <person name="Liu J."/>
            <person name="Jiang W."/>
            <person name="Tian J."/>
            <person name="Li Y."/>
            <person name="Schuler D."/>
            <person name="Wang L."/>
            <person name="Li J."/>
        </authorList>
    </citation>
    <scope>NUCLEOTIDE SEQUENCE [LARGE SCALE GENOMIC DNA]</scope>
    <source>
        <strain evidence="2">DSM 6361 / JCM 21280 / NBRC 15271 / MSR-1</strain>
    </source>
</reference>
<dbReference type="eggNOG" id="COG2358">
    <property type="taxonomic scope" value="Bacteria"/>
</dbReference>
<dbReference type="PANTHER" id="PTHR42941:SF1">
    <property type="entry name" value="SLL1037 PROTEIN"/>
    <property type="match status" value="1"/>
</dbReference>
<dbReference type="KEGG" id="mgy:MGMSRv2__2691"/>
<dbReference type="PANTHER" id="PTHR42941">
    <property type="entry name" value="SLL1037 PROTEIN"/>
    <property type="match status" value="1"/>
</dbReference>
<dbReference type="SUPFAM" id="SSF53850">
    <property type="entry name" value="Periplasmic binding protein-like II"/>
    <property type="match status" value="1"/>
</dbReference>
<dbReference type="Pfam" id="PF16868">
    <property type="entry name" value="NMT1_3"/>
    <property type="match status" value="1"/>
</dbReference>
<name>V6F6I0_MAGGM</name>
<keyword evidence="2" id="KW-1185">Reference proteome</keyword>
<dbReference type="CDD" id="cd13520">
    <property type="entry name" value="PBP2_TAXI_TRAP"/>
    <property type="match status" value="1"/>
</dbReference>
<organism evidence="1 2">
    <name type="scientific">Magnetospirillum gryphiswaldense (strain DSM 6361 / JCM 21280 / NBRC 15271 / MSR-1)</name>
    <dbReference type="NCBI Taxonomy" id="431944"/>
    <lineage>
        <taxon>Bacteria</taxon>
        <taxon>Pseudomonadati</taxon>
        <taxon>Pseudomonadota</taxon>
        <taxon>Alphaproteobacteria</taxon>
        <taxon>Rhodospirillales</taxon>
        <taxon>Rhodospirillaceae</taxon>
        <taxon>Magnetospirillum</taxon>
    </lineage>
</organism>
<dbReference type="EMBL" id="HG794546">
    <property type="protein sequence ID" value="CDK99906.1"/>
    <property type="molecule type" value="Genomic_DNA"/>
</dbReference>
<protein>
    <submittedName>
        <fullName evidence="1">31 kDa immunogenic protein</fullName>
    </submittedName>
</protein>
<sequence length="378" mass="40134">MMSILYEEKLKYAFILGLNKSRYNKSAGAKEVGEDEHVQTMQLMRRFARAAAVVAVFMAFQGQATAQELRFFQLGTGPTGETRFPVGGLIANALSNPPGSRECEKGGSCGVPGLVAVAKSTGGSVANVEAIGQKRLDAALVHADIAYWAYHGTGIYKGKGAVSNLRGIAMLYPETLHLVARKGAKIASVKDLRGKKVSFGDKDSGSLVHGRLLLEGYGIGEKQMKLSFLKPGAAADALAAGELDAFLMVDAFPVPVIADLARKTAINLVPLDGPEAAKMLERFPFLLQSQIDGGTYDGMADPVKSLGVGVALVTGAEQDEKLIYGVTRALWHPSTQKLLTQNSPHGAKINLDAQTIEKMGIQIHGGASAFYFDAGLVR</sequence>
<dbReference type="STRING" id="1430440.MGMSRv2__2691"/>